<sequence>MIFLYTGKQNNLSYNRRLTFRRVRVFWNVFFTVLELHTASGLPMVTVTSALRSVLSTYLRSHTLMG</sequence>
<evidence type="ECO:0000313" key="2">
    <source>
        <dbReference type="EMBL" id="JAH55560.1"/>
    </source>
</evidence>
<name>A0A0E9TRN9_ANGAN</name>
<keyword evidence="1" id="KW-0472">Membrane</keyword>
<protein>
    <submittedName>
        <fullName evidence="2">Uncharacterized protein</fullName>
    </submittedName>
</protein>
<dbReference type="AlphaFoldDB" id="A0A0E9TRN9"/>
<keyword evidence="1" id="KW-0812">Transmembrane</keyword>
<proteinExistence type="predicted"/>
<reference evidence="2" key="2">
    <citation type="journal article" date="2015" name="Fish Shellfish Immunol.">
        <title>Early steps in the European eel (Anguilla anguilla)-Vibrio vulnificus interaction in the gills: Role of the RtxA13 toxin.</title>
        <authorList>
            <person name="Callol A."/>
            <person name="Pajuelo D."/>
            <person name="Ebbesson L."/>
            <person name="Teles M."/>
            <person name="MacKenzie S."/>
            <person name="Amaro C."/>
        </authorList>
    </citation>
    <scope>NUCLEOTIDE SEQUENCE</scope>
</reference>
<feature type="transmembrane region" description="Helical" evidence="1">
    <location>
        <begin position="25"/>
        <end position="51"/>
    </location>
</feature>
<reference evidence="2" key="1">
    <citation type="submission" date="2014-11" db="EMBL/GenBank/DDBJ databases">
        <authorList>
            <person name="Amaro Gonzalez C."/>
        </authorList>
    </citation>
    <scope>NUCLEOTIDE SEQUENCE</scope>
</reference>
<evidence type="ECO:0000256" key="1">
    <source>
        <dbReference type="SAM" id="Phobius"/>
    </source>
</evidence>
<organism evidence="2">
    <name type="scientific">Anguilla anguilla</name>
    <name type="common">European freshwater eel</name>
    <name type="synonym">Muraena anguilla</name>
    <dbReference type="NCBI Taxonomy" id="7936"/>
    <lineage>
        <taxon>Eukaryota</taxon>
        <taxon>Metazoa</taxon>
        <taxon>Chordata</taxon>
        <taxon>Craniata</taxon>
        <taxon>Vertebrata</taxon>
        <taxon>Euteleostomi</taxon>
        <taxon>Actinopterygii</taxon>
        <taxon>Neopterygii</taxon>
        <taxon>Teleostei</taxon>
        <taxon>Anguilliformes</taxon>
        <taxon>Anguillidae</taxon>
        <taxon>Anguilla</taxon>
    </lineage>
</organism>
<dbReference type="EMBL" id="GBXM01053017">
    <property type="protein sequence ID" value="JAH55560.1"/>
    <property type="molecule type" value="Transcribed_RNA"/>
</dbReference>
<accession>A0A0E9TRN9</accession>
<keyword evidence="1" id="KW-1133">Transmembrane helix</keyword>